<accession>A0A225DU86</accession>
<organism evidence="3 4">
    <name type="scientific">Fimbriiglobus ruber</name>
    <dbReference type="NCBI Taxonomy" id="1908690"/>
    <lineage>
        <taxon>Bacteria</taxon>
        <taxon>Pseudomonadati</taxon>
        <taxon>Planctomycetota</taxon>
        <taxon>Planctomycetia</taxon>
        <taxon>Gemmatales</taxon>
        <taxon>Gemmataceae</taxon>
        <taxon>Fimbriiglobus</taxon>
    </lineage>
</organism>
<keyword evidence="1" id="KW-1133">Transmembrane helix</keyword>
<feature type="transmembrane region" description="Helical" evidence="1">
    <location>
        <begin position="12"/>
        <end position="34"/>
    </location>
</feature>
<evidence type="ECO:0000259" key="2">
    <source>
        <dbReference type="Pfam" id="PF07596"/>
    </source>
</evidence>
<dbReference type="Gene3D" id="3.30.700.10">
    <property type="entry name" value="Glycoprotein, Type 4 Pilin"/>
    <property type="match status" value="1"/>
</dbReference>
<keyword evidence="1" id="KW-0472">Membrane</keyword>
<dbReference type="InterPro" id="IPR012902">
    <property type="entry name" value="N_methyl_site"/>
</dbReference>
<dbReference type="RefSeq" id="WP_088256770.1">
    <property type="nucleotide sequence ID" value="NZ_NIDE01000009.1"/>
</dbReference>
<dbReference type="SUPFAM" id="SSF54523">
    <property type="entry name" value="Pili subunits"/>
    <property type="match status" value="1"/>
</dbReference>
<dbReference type="EMBL" id="NIDE01000009">
    <property type="protein sequence ID" value="OWK39955.1"/>
    <property type="molecule type" value="Genomic_DNA"/>
</dbReference>
<dbReference type="NCBIfam" id="TIGR02532">
    <property type="entry name" value="IV_pilin_GFxxxE"/>
    <property type="match status" value="1"/>
</dbReference>
<dbReference type="InterPro" id="IPR027558">
    <property type="entry name" value="Pre_pil_HX9DG_C"/>
</dbReference>
<evidence type="ECO:0000313" key="3">
    <source>
        <dbReference type="EMBL" id="OWK39955.1"/>
    </source>
</evidence>
<dbReference type="NCBIfam" id="TIGR04294">
    <property type="entry name" value="pre_pil_HX9DG"/>
    <property type="match status" value="1"/>
</dbReference>
<protein>
    <recommendedName>
        <fullName evidence="2">DUF1559 domain-containing protein</fullName>
    </recommendedName>
</protein>
<gene>
    <name evidence="3" type="ORF">FRUB_05845</name>
</gene>
<dbReference type="Pfam" id="PF07963">
    <property type="entry name" value="N_methyl"/>
    <property type="match status" value="1"/>
</dbReference>
<sequence length="335" mass="35500">MRLLSRQAPARVGFTLIELLVVIAIIAILIGLLLPAVQKVREAAARSTCQNNLKQIGLALHNYHSAMGTFPAGGIGCPTGTYYGSSWWVLLFPYLEQDALYRKYDKTGQDSGTQYQSTGFIDEGDPAANVYNRGLMNGFSMKLGKCPSSPFPPFITSGSTQVFVSDYVAITGSVNDPSVMDLNFGPYYAGLVSTGGVLPPKTPVNVLQVTDGTSNTIAVGEQSDYCVMADGSKGDCRSASDLGFTMSITTSWPSGETRIFNMTTVRYQISKDGTLANTSSPGNYGGNSPLQSAHTGGAVNVVFADGSVRSLAASIPVQTLKLLADRADGQVLPDF</sequence>
<dbReference type="AlphaFoldDB" id="A0A225DU86"/>
<dbReference type="InterPro" id="IPR045584">
    <property type="entry name" value="Pilin-like"/>
</dbReference>
<proteinExistence type="predicted"/>
<name>A0A225DU86_9BACT</name>
<dbReference type="PANTHER" id="PTHR30093">
    <property type="entry name" value="GENERAL SECRETION PATHWAY PROTEIN G"/>
    <property type="match status" value="1"/>
</dbReference>
<evidence type="ECO:0000256" key="1">
    <source>
        <dbReference type="SAM" id="Phobius"/>
    </source>
</evidence>
<dbReference type="Proteomes" id="UP000214646">
    <property type="component" value="Unassembled WGS sequence"/>
</dbReference>
<feature type="domain" description="DUF1559" evidence="2">
    <location>
        <begin position="38"/>
        <end position="317"/>
    </location>
</feature>
<keyword evidence="1" id="KW-0812">Transmembrane</keyword>
<evidence type="ECO:0000313" key="4">
    <source>
        <dbReference type="Proteomes" id="UP000214646"/>
    </source>
</evidence>
<reference evidence="4" key="1">
    <citation type="submission" date="2017-06" db="EMBL/GenBank/DDBJ databases">
        <title>Genome analysis of Fimbriiglobus ruber SP5, the first member of the order Planctomycetales with confirmed chitinolytic capability.</title>
        <authorList>
            <person name="Ravin N.V."/>
            <person name="Rakitin A.L."/>
            <person name="Ivanova A.A."/>
            <person name="Beletsky A.V."/>
            <person name="Kulichevskaya I.S."/>
            <person name="Mardanov A.V."/>
            <person name="Dedysh S.N."/>
        </authorList>
    </citation>
    <scope>NUCLEOTIDE SEQUENCE [LARGE SCALE GENOMIC DNA]</scope>
    <source>
        <strain evidence="4">SP5</strain>
    </source>
</reference>
<comment type="caution">
    <text evidence="3">The sequence shown here is derived from an EMBL/GenBank/DDBJ whole genome shotgun (WGS) entry which is preliminary data.</text>
</comment>
<keyword evidence="4" id="KW-1185">Reference proteome</keyword>
<dbReference type="PANTHER" id="PTHR30093:SF2">
    <property type="entry name" value="TYPE II SECRETION SYSTEM PROTEIN H"/>
    <property type="match status" value="1"/>
</dbReference>
<dbReference type="InterPro" id="IPR011453">
    <property type="entry name" value="DUF1559"/>
</dbReference>
<dbReference type="Pfam" id="PF07596">
    <property type="entry name" value="SBP_bac_10"/>
    <property type="match status" value="1"/>
</dbReference>